<dbReference type="AlphaFoldDB" id="A0A6P5S3J1"/>
<evidence type="ECO:0000256" key="5">
    <source>
        <dbReference type="ARBA" id="ARBA00022898"/>
    </source>
</evidence>
<keyword evidence="5" id="KW-0663">Pyridoxal phosphate</keyword>
<evidence type="ECO:0000256" key="7">
    <source>
        <dbReference type="SAM" id="MobiDB-lite"/>
    </source>
</evidence>
<dbReference type="SUPFAM" id="SSF54495">
    <property type="entry name" value="UBC-like"/>
    <property type="match status" value="1"/>
</dbReference>
<dbReference type="InterPro" id="IPR022278">
    <property type="entry name" value="Pser_aminoTfrase"/>
</dbReference>
<dbReference type="PROSITE" id="PS50127">
    <property type="entry name" value="UBC_2"/>
    <property type="match status" value="1"/>
</dbReference>
<dbReference type="Pfam" id="PF00179">
    <property type="entry name" value="UQ_con"/>
    <property type="match status" value="1"/>
</dbReference>
<name>A0A6P5S3J1_PRUAV</name>
<dbReference type="GO" id="GO:0030170">
    <property type="term" value="F:pyridoxal phosphate binding"/>
    <property type="evidence" value="ECO:0007669"/>
    <property type="project" value="TreeGrafter"/>
</dbReference>
<protein>
    <submittedName>
        <fullName evidence="10">Ubiquitin-conjugating enzyme E2 32-like</fullName>
    </submittedName>
</protein>
<dbReference type="PANTHER" id="PTHR43247">
    <property type="entry name" value="PHOSPHOSERINE AMINOTRANSFERASE"/>
    <property type="match status" value="1"/>
</dbReference>
<evidence type="ECO:0000313" key="10">
    <source>
        <dbReference type="RefSeq" id="XP_021811560.1"/>
    </source>
</evidence>
<keyword evidence="2" id="KW-0032">Aminotransferase</keyword>
<dbReference type="Proteomes" id="UP000515124">
    <property type="component" value="Unplaced"/>
</dbReference>
<evidence type="ECO:0000259" key="8">
    <source>
        <dbReference type="PROSITE" id="PS50127"/>
    </source>
</evidence>
<dbReference type="GO" id="GO:0006564">
    <property type="term" value="P:L-serine biosynthetic process"/>
    <property type="evidence" value="ECO:0007669"/>
    <property type="project" value="InterPro"/>
</dbReference>
<evidence type="ECO:0000256" key="1">
    <source>
        <dbReference type="ARBA" id="ARBA00001933"/>
    </source>
</evidence>
<keyword evidence="3" id="KW-0028">Amino-acid biosynthesis</keyword>
<evidence type="ECO:0000256" key="6">
    <source>
        <dbReference type="ARBA" id="ARBA00029440"/>
    </source>
</evidence>
<feature type="compositionally biased region" description="Gly residues" evidence="7">
    <location>
        <begin position="254"/>
        <end position="266"/>
    </location>
</feature>
<feature type="domain" description="UBC core" evidence="8">
    <location>
        <begin position="87"/>
        <end position="227"/>
    </location>
</feature>
<keyword evidence="4" id="KW-0808">Transferase</keyword>
<dbReference type="SUPFAM" id="SSF53383">
    <property type="entry name" value="PLP-dependent transferases"/>
    <property type="match status" value="1"/>
</dbReference>
<dbReference type="GeneID" id="110754755"/>
<keyword evidence="9" id="KW-1185">Reference proteome</keyword>
<dbReference type="InterPro" id="IPR015424">
    <property type="entry name" value="PyrdxlP-dep_Trfase"/>
</dbReference>
<dbReference type="InterPro" id="IPR000608">
    <property type="entry name" value="UBC"/>
</dbReference>
<dbReference type="SMART" id="SM00212">
    <property type="entry name" value="UBCc"/>
    <property type="match status" value="1"/>
</dbReference>
<reference evidence="10" key="1">
    <citation type="submission" date="2025-08" db="UniProtKB">
        <authorList>
            <consortium name="RefSeq"/>
        </authorList>
    </citation>
    <scope>IDENTIFICATION</scope>
</reference>
<feature type="region of interest" description="Disordered" evidence="7">
    <location>
        <begin position="241"/>
        <end position="266"/>
    </location>
</feature>
<dbReference type="Gene3D" id="3.10.110.10">
    <property type="entry name" value="Ubiquitin Conjugating Enzyme"/>
    <property type="match status" value="1"/>
</dbReference>
<proteinExistence type="predicted"/>
<evidence type="ECO:0000256" key="4">
    <source>
        <dbReference type="ARBA" id="ARBA00022679"/>
    </source>
</evidence>
<dbReference type="Gene3D" id="3.90.1150.10">
    <property type="entry name" value="Aspartate Aminotransferase, domain 1"/>
    <property type="match status" value="1"/>
</dbReference>
<gene>
    <name evidence="10" type="primary">LOC110754755</name>
</gene>
<accession>A0A6P5S3J1</accession>
<sequence>MDDCALEKSDLEAEYVKEAAKEKMVQLKGHRYRSVGGMMRASIYNAMPLSGVEKLVAFMKDFQGCASTQTETDWSVIAEDKCNMKSSGEKRIREEMEEILSNPPDDFKCVMLPWNSYEWFFATRGALGTEFEGGIYHGVLQFPKYYPLEPPSIMLLTENGRFKIQTKIGLNWQPSWGVREALLHLIRLMTTYPDGELCSVEYNKEKRRALAIKARAEAPKYGTAEDQKLIYENHEYMLRKTTPPVPPLSPSHSGTGGTGGTSGTGGGSVFNISENNFYAINSKGVGILDSMN</sequence>
<dbReference type="GO" id="GO:0004648">
    <property type="term" value="F:O-phospho-L-serine:2-oxoglutarate aminotransferase activity"/>
    <property type="evidence" value="ECO:0007669"/>
    <property type="project" value="InterPro"/>
</dbReference>
<dbReference type="GO" id="GO:0009570">
    <property type="term" value="C:chloroplast stroma"/>
    <property type="evidence" value="ECO:0007669"/>
    <property type="project" value="TreeGrafter"/>
</dbReference>
<dbReference type="RefSeq" id="XP_021811560.1">
    <property type="nucleotide sequence ID" value="XM_021955868.1"/>
</dbReference>
<evidence type="ECO:0000256" key="3">
    <source>
        <dbReference type="ARBA" id="ARBA00022605"/>
    </source>
</evidence>
<comment type="pathway">
    <text evidence="6">Amino-acid biosynthesis.</text>
</comment>
<dbReference type="KEGG" id="pavi:110754755"/>
<dbReference type="InterPro" id="IPR015422">
    <property type="entry name" value="PyrdxlP-dep_Trfase_small"/>
</dbReference>
<dbReference type="InterPro" id="IPR016135">
    <property type="entry name" value="UBQ-conjugating_enzyme/RWD"/>
</dbReference>
<evidence type="ECO:0000313" key="9">
    <source>
        <dbReference type="Proteomes" id="UP000515124"/>
    </source>
</evidence>
<dbReference type="PANTHER" id="PTHR43247:SF1">
    <property type="entry name" value="PHOSPHOSERINE AMINOTRANSFERASE"/>
    <property type="match status" value="1"/>
</dbReference>
<organism evidence="9 10">
    <name type="scientific">Prunus avium</name>
    <name type="common">Cherry</name>
    <name type="synonym">Cerasus avium</name>
    <dbReference type="NCBI Taxonomy" id="42229"/>
    <lineage>
        <taxon>Eukaryota</taxon>
        <taxon>Viridiplantae</taxon>
        <taxon>Streptophyta</taxon>
        <taxon>Embryophyta</taxon>
        <taxon>Tracheophyta</taxon>
        <taxon>Spermatophyta</taxon>
        <taxon>Magnoliopsida</taxon>
        <taxon>eudicotyledons</taxon>
        <taxon>Gunneridae</taxon>
        <taxon>Pentapetalae</taxon>
        <taxon>rosids</taxon>
        <taxon>fabids</taxon>
        <taxon>Rosales</taxon>
        <taxon>Rosaceae</taxon>
        <taxon>Amygdaloideae</taxon>
        <taxon>Amygdaleae</taxon>
        <taxon>Prunus</taxon>
    </lineage>
</organism>
<comment type="cofactor">
    <cofactor evidence="1">
        <name>pyridoxal 5'-phosphate</name>
        <dbReference type="ChEBI" id="CHEBI:597326"/>
    </cofactor>
</comment>
<evidence type="ECO:0000256" key="2">
    <source>
        <dbReference type="ARBA" id="ARBA00022576"/>
    </source>
</evidence>